<feature type="compositionally biased region" description="Pro residues" evidence="11">
    <location>
        <begin position="128"/>
        <end position="141"/>
    </location>
</feature>
<dbReference type="GO" id="GO:0072562">
    <property type="term" value="C:blood microparticle"/>
    <property type="evidence" value="ECO:0007669"/>
    <property type="project" value="TreeGrafter"/>
</dbReference>
<keyword evidence="9" id="KW-0408">Iron</keyword>
<dbReference type="PRINTS" id="PR00612">
    <property type="entry name" value="ALPHAHAEM"/>
</dbReference>
<dbReference type="Pfam" id="PF00042">
    <property type="entry name" value="Globin"/>
    <property type="match status" value="1"/>
</dbReference>
<dbReference type="Bgee" id="ENSMFAG00000003180">
    <property type="expression patterns" value="Expressed in bone marrow and 13 other cell types or tissues"/>
</dbReference>
<dbReference type="GO" id="GO:0005506">
    <property type="term" value="F:iron ion binding"/>
    <property type="evidence" value="ECO:0007669"/>
    <property type="project" value="InterPro"/>
</dbReference>
<evidence type="ECO:0000256" key="1">
    <source>
        <dbReference type="ARBA" id="ARBA00003705"/>
    </source>
</evidence>
<dbReference type="Proteomes" id="UP000233100">
    <property type="component" value="Chromosome 20"/>
</dbReference>
<feature type="region of interest" description="Disordered" evidence="11">
    <location>
        <begin position="121"/>
        <end position="171"/>
    </location>
</feature>
<feature type="compositionally biased region" description="Gly residues" evidence="11">
    <location>
        <begin position="151"/>
        <end position="161"/>
    </location>
</feature>
<feature type="domain" description="Globin" evidence="13">
    <location>
        <begin position="229"/>
        <end position="370"/>
    </location>
</feature>
<evidence type="ECO:0000256" key="12">
    <source>
        <dbReference type="SAM" id="SignalP"/>
    </source>
</evidence>
<dbReference type="GO" id="GO:0004601">
    <property type="term" value="F:peroxidase activity"/>
    <property type="evidence" value="ECO:0007669"/>
    <property type="project" value="TreeGrafter"/>
</dbReference>
<accession>A0A2K5WIF5</accession>
<dbReference type="GO" id="GO:0020037">
    <property type="term" value="F:heme binding"/>
    <property type="evidence" value="ECO:0007669"/>
    <property type="project" value="InterPro"/>
</dbReference>
<dbReference type="VEuPathDB" id="HostDB:ENSMFAG00000037705"/>
<dbReference type="InterPro" id="IPR012292">
    <property type="entry name" value="Globin/Proto"/>
</dbReference>
<dbReference type="Gene3D" id="1.10.490.10">
    <property type="entry name" value="Globins"/>
    <property type="match status" value="1"/>
</dbReference>
<protein>
    <recommendedName>
        <fullName evidence="13">Globin domain-containing protein</fullName>
    </recommendedName>
</protein>
<feature type="signal peptide" evidence="12">
    <location>
        <begin position="1"/>
        <end position="21"/>
    </location>
</feature>
<comment type="similarity">
    <text evidence="2 10">Belongs to the globin family.</text>
</comment>
<reference evidence="14" key="3">
    <citation type="submission" date="2025-09" db="UniProtKB">
        <authorList>
            <consortium name="Ensembl"/>
        </authorList>
    </citation>
    <scope>IDENTIFICATION</scope>
</reference>
<keyword evidence="4" id="KW-0597">Phosphoprotein</keyword>
<dbReference type="PRINTS" id="PR00815">
    <property type="entry name" value="PIHAEM"/>
</dbReference>
<dbReference type="CDD" id="cd08927">
    <property type="entry name" value="Hb-alpha-like"/>
    <property type="match status" value="1"/>
</dbReference>
<dbReference type="InterPro" id="IPR050056">
    <property type="entry name" value="Hemoglobin_oxygen_transport"/>
</dbReference>
<keyword evidence="5 10" id="KW-0349">Heme</keyword>
<evidence type="ECO:0000256" key="3">
    <source>
        <dbReference type="ARBA" id="ARBA00022448"/>
    </source>
</evidence>
<reference evidence="14" key="2">
    <citation type="submission" date="2025-08" db="UniProtKB">
        <authorList>
            <consortium name="Ensembl"/>
        </authorList>
    </citation>
    <scope>IDENTIFICATION</scope>
</reference>
<organism evidence="14 15">
    <name type="scientific">Macaca fascicularis</name>
    <name type="common">Crab-eating macaque</name>
    <name type="synonym">Cynomolgus monkey</name>
    <dbReference type="NCBI Taxonomy" id="9541"/>
    <lineage>
        <taxon>Eukaryota</taxon>
        <taxon>Metazoa</taxon>
        <taxon>Chordata</taxon>
        <taxon>Craniata</taxon>
        <taxon>Vertebrata</taxon>
        <taxon>Euteleostomi</taxon>
        <taxon>Mammalia</taxon>
        <taxon>Eutheria</taxon>
        <taxon>Euarchontoglires</taxon>
        <taxon>Primates</taxon>
        <taxon>Haplorrhini</taxon>
        <taxon>Catarrhini</taxon>
        <taxon>Cercopithecidae</taxon>
        <taxon>Cercopithecinae</taxon>
        <taxon>Macaca</taxon>
    </lineage>
</organism>
<evidence type="ECO:0000313" key="14">
    <source>
        <dbReference type="Ensembl" id="ENSMFAP00000036918.2"/>
    </source>
</evidence>
<dbReference type="GeneTree" id="ENSGT00940000154590"/>
<comment type="function">
    <text evidence="1">Involved in oxygen transport from the lung to the various peripheral tissues.</text>
</comment>
<dbReference type="InterPro" id="IPR009050">
    <property type="entry name" value="Globin-like_sf"/>
</dbReference>
<dbReference type="GO" id="GO:0042744">
    <property type="term" value="P:hydrogen peroxide catabolic process"/>
    <property type="evidence" value="ECO:0007669"/>
    <property type="project" value="TreeGrafter"/>
</dbReference>
<keyword evidence="6 10" id="KW-0561">Oxygen transport</keyword>
<dbReference type="GO" id="GO:0031838">
    <property type="term" value="C:haptoglobin-hemoglobin complex"/>
    <property type="evidence" value="ECO:0007669"/>
    <property type="project" value="TreeGrafter"/>
</dbReference>
<evidence type="ECO:0000256" key="2">
    <source>
        <dbReference type="ARBA" id="ARBA00008705"/>
    </source>
</evidence>
<feature type="chain" id="PRO_5031368726" description="Globin domain-containing protein" evidence="12">
    <location>
        <begin position="22"/>
        <end position="370"/>
    </location>
</feature>
<dbReference type="InterPro" id="IPR002339">
    <property type="entry name" value="Hemoglobin_pi"/>
</dbReference>
<evidence type="ECO:0000256" key="8">
    <source>
        <dbReference type="ARBA" id="ARBA00022990"/>
    </source>
</evidence>
<evidence type="ECO:0000256" key="6">
    <source>
        <dbReference type="ARBA" id="ARBA00022621"/>
    </source>
</evidence>
<dbReference type="STRING" id="9541.ENSMFAP00000036918"/>
<proteinExistence type="inferred from homology"/>
<evidence type="ECO:0000256" key="4">
    <source>
        <dbReference type="ARBA" id="ARBA00022553"/>
    </source>
</evidence>
<name>A0A2K5WIF5_MACFA</name>
<sequence length="370" mass="39344">MQPSPVLFASWYLFLPDACHSSTLVTIARGKESWRERDWRGGRTLRGNSFAFLWARASGCAHSSPPRIGRSLPTHTRSPACSLIPLELTRVQRVPGRGGVRADFPSLGTLGRPKERVALRSGVEEPTAPDPNGPAPRPASRPPCFLASRMGGSGAAGGGWRRPGPAPCAPPAEAKPPCPGLPCGPGCAPGSAPANEHCPCRACPEHKPRRAGCPALFWSPQTQKEPTMVLSPADKSNVKAAWGKVGGHAGEYGAEALERMFLSFPTTKTYFPHFDLSHGSAQVKGHGKKVADALTLAVGHVDDMPQALSALSDLHAHKLRVDPVNFKLLSHCLLVTLAASPPRAEFTPAVHASLDKFLASVSTVLTSKYR</sequence>
<reference evidence="14 15" key="1">
    <citation type="submission" date="2013-03" db="EMBL/GenBank/DDBJ databases">
        <authorList>
            <person name="Warren W."/>
            <person name="Wilson R.K."/>
        </authorList>
    </citation>
    <scope>NUCLEOTIDE SEQUENCE</scope>
</reference>
<dbReference type="GO" id="GO:0031720">
    <property type="term" value="F:haptoglobin binding"/>
    <property type="evidence" value="ECO:0007669"/>
    <property type="project" value="TreeGrafter"/>
</dbReference>
<dbReference type="GO" id="GO:0043177">
    <property type="term" value="F:organic acid binding"/>
    <property type="evidence" value="ECO:0007669"/>
    <property type="project" value="TreeGrafter"/>
</dbReference>
<dbReference type="FunFam" id="1.10.490.10:FF:000002">
    <property type="entry name" value="Hemoglobin subunit alpha"/>
    <property type="match status" value="1"/>
</dbReference>
<evidence type="ECO:0000256" key="7">
    <source>
        <dbReference type="ARBA" id="ARBA00022723"/>
    </source>
</evidence>
<dbReference type="GO" id="GO:0005344">
    <property type="term" value="F:oxygen carrier activity"/>
    <property type="evidence" value="ECO:0007669"/>
    <property type="project" value="UniProtKB-KW"/>
</dbReference>
<evidence type="ECO:0000313" key="15">
    <source>
        <dbReference type="Proteomes" id="UP000233100"/>
    </source>
</evidence>
<dbReference type="SUPFAM" id="SSF46458">
    <property type="entry name" value="Globin-like"/>
    <property type="match status" value="1"/>
</dbReference>
<keyword evidence="8" id="KW-0007">Acetylation</keyword>
<keyword evidence="7" id="KW-0479">Metal-binding</keyword>
<keyword evidence="12" id="KW-0732">Signal</keyword>
<dbReference type="Ensembl" id="ENSMFAT00000011167.2">
    <property type="protein sequence ID" value="ENSMFAP00000036918.2"/>
    <property type="gene ID" value="ENSMFAG00000003180.2"/>
</dbReference>
<evidence type="ECO:0000256" key="11">
    <source>
        <dbReference type="SAM" id="MobiDB-lite"/>
    </source>
</evidence>
<dbReference type="GO" id="GO:0019825">
    <property type="term" value="F:oxygen binding"/>
    <property type="evidence" value="ECO:0007669"/>
    <property type="project" value="InterPro"/>
</dbReference>
<evidence type="ECO:0000259" key="13">
    <source>
        <dbReference type="PROSITE" id="PS01033"/>
    </source>
</evidence>
<dbReference type="InterPro" id="IPR002338">
    <property type="entry name" value="Hemoglobin_a-typ"/>
</dbReference>
<keyword evidence="3 10" id="KW-0813">Transport</keyword>
<dbReference type="PANTHER" id="PTHR11442">
    <property type="entry name" value="HEMOGLOBIN FAMILY MEMBER"/>
    <property type="match status" value="1"/>
</dbReference>
<evidence type="ECO:0000256" key="9">
    <source>
        <dbReference type="ARBA" id="ARBA00023004"/>
    </source>
</evidence>
<dbReference type="GO" id="GO:0005833">
    <property type="term" value="C:hemoglobin complex"/>
    <property type="evidence" value="ECO:0007669"/>
    <property type="project" value="InterPro"/>
</dbReference>
<evidence type="ECO:0000256" key="5">
    <source>
        <dbReference type="ARBA" id="ARBA00022617"/>
    </source>
</evidence>
<keyword evidence="15" id="KW-1185">Reference proteome</keyword>
<dbReference type="AlphaFoldDB" id="A0A2K5WIF5"/>
<evidence type="ECO:0000256" key="10">
    <source>
        <dbReference type="RuleBase" id="RU000356"/>
    </source>
</evidence>
<dbReference type="InterPro" id="IPR000971">
    <property type="entry name" value="Globin"/>
</dbReference>
<dbReference type="PANTHER" id="PTHR11442:SF48">
    <property type="entry name" value="HEMOGLOBIN SUBUNIT ALPHA"/>
    <property type="match status" value="1"/>
</dbReference>
<dbReference type="PROSITE" id="PS01033">
    <property type="entry name" value="GLOBIN"/>
    <property type="match status" value="1"/>
</dbReference>